<evidence type="ECO:0000313" key="9">
    <source>
        <dbReference type="EMBL" id="MEK8029572.1"/>
    </source>
</evidence>
<keyword evidence="4 6" id="KW-1133">Transmembrane helix</keyword>
<feature type="domain" description="GGDEF" evidence="8">
    <location>
        <begin position="443"/>
        <end position="565"/>
    </location>
</feature>
<sequence>MHPLRGLSLRQLLTLPYLALVLGLAIVLGLLSYRTGRDAVDELSERLMVETVGRIGRAVHQHLEGSSRVLDIAFPAGETAPGDVAAEGLRERLWLATAVHRALNNYAYYGDERGRFIGLWRDSAESAELRLRPTGDGARTLYRLDGPHAPLGEGRAETKVFEPRERPWYRAAKARGGDTWSPIYIDFRTQELVTTRARTVHDRDGKMLGVVATDVSLRQLSQFVQSLQPSANGVAFVVEPSGDLIATSRGAHLQQDTEGRAQRLNAASADDALLATSYGRVKTLSLEAGHEGETRSTRIDGPDGASVQLAYARLRDDAGLDWIVAVAVPRSDFLHRITSNLYQSVGLALLAALAVIGVGWLSLGVVSRDLRAIAIAARQIGEGHFDTPLHIERHDEIGDLAQSFATMRQKLTTDRLTGLANREATMRRISDHIEQHRRDAEAISFALLFLDVDGFKAVNDRYGHGAGDQVLRELAHRMRQAVREDDQVARWAGDEFVIVLHGVGHIELARRIADQLESRLSEPIDAARDAQVGVSIGVALYPRDGDDVPSLIQQADADMYRRKRG</sequence>
<dbReference type="CDD" id="cd18774">
    <property type="entry name" value="PDC2_HK_sensor"/>
    <property type="match status" value="1"/>
</dbReference>
<dbReference type="InterPro" id="IPR029787">
    <property type="entry name" value="Nucleotide_cyclase"/>
</dbReference>
<name>A0ABU9BHZ6_9BURK</name>
<dbReference type="SUPFAM" id="SSF158472">
    <property type="entry name" value="HAMP domain-like"/>
    <property type="match status" value="1"/>
</dbReference>
<keyword evidence="9" id="KW-0808">Transferase</keyword>
<dbReference type="Proteomes" id="UP001371218">
    <property type="component" value="Unassembled WGS sequence"/>
</dbReference>
<dbReference type="InterPro" id="IPR052163">
    <property type="entry name" value="DGC-Regulatory_Protein"/>
</dbReference>
<evidence type="ECO:0000256" key="1">
    <source>
        <dbReference type="ARBA" id="ARBA00004651"/>
    </source>
</evidence>
<feature type="transmembrane region" description="Helical" evidence="6">
    <location>
        <begin position="341"/>
        <end position="363"/>
    </location>
</feature>
<evidence type="ECO:0000256" key="2">
    <source>
        <dbReference type="ARBA" id="ARBA00022475"/>
    </source>
</evidence>
<organism evidence="9 10">
    <name type="scientific">Ideonella lacteola</name>
    <dbReference type="NCBI Taxonomy" id="2984193"/>
    <lineage>
        <taxon>Bacteria</taxon>
        <taxon>Pseudomonadati</taxon>
        <taxon>Pseudomonadota</taxon>
        <taxon>Betaproteobacteria</taxon>
        <taxon>Burkholderiales</taxon>
        <taxon>Sphaerotilaceae</taxon>
        <taxon>Ideonella</taxon>
    </lineage>
</organism>
<evidence type="ECO:0000313" key="10">
    <source>
        <dbReference type="Proteomes" id="UP001371218"/>
    </source>
</evidence>
<reference evidence="9 10" key="1">
    <citation type="submission" date="2024-04" db="EMBL/GenBank/DDBJ databases">
        <title>Novel species of the genus Ideonella isolated from streams.</title>
        <authorList>
            <person name="Lu H."/>
        </authorList>
    </citation>
    <scope>NUCLEOTIDE SEQUENCE [LARGE SCALE GENOMIC DNA]</scope>
    <source>
        <strain evidence="9 10">DXS29W</strain>
    </source>
</reference>
<dbReference type="Pfam" id="PF02743">
    <property type="entry name" value="dCache_1"/>
    <property type="match status" value="1"/>
</dbReference>
<dbReference type="PROSITE" id="PS50885">
    <property type="entry name" value="HAMP"/>
    <property type="match status" value="1"/>
</dbReference>
<feature type="domain" description="HAMP" evidence="7">
    <location>
        <begin position="364"/>
        <end position="416"/>
    </location>
</feature>
<dbReference type="InterPro" id="IPR003660">
    <property type="entry name" value="HAMP_dom"/>
</dbReference>
<keyword evidence="10" id="KW-1185">Reference proteome</keyword>
<dbReference type="Gene3D" id="3.30.70.270">
    <property type="match status" value="1"/>
</dbReference>
<feature type="transmembrane region" description="Helical" evidence="6">
    <location>
        <begin position="12"/>
        <end position="33"/>
    </location>
</feature>
<keyword evidence="5 6" id="KW-0472">Membrane</keyword>
<dbReference type="InterPro" id="IPR000160">
    <property type="entry name" value="GGDEF_dom"/>
</dbReference>
<dbReference type="InterPro" id="IPR033479">
    <property type="entry name" value="dCache_1"/>
</dbReference>
<dbReference type="RefSeq" id="WP_341423909.1">
    <property type="nucleotide sequence ID" value="NZ_JBBUTG010000001.1"/>
</dbReference>
<evidence type="ECO:0000256" key="6">
    <source>
        <dbReference type="SAM" id="Phobius"/>
    </source>
</evidence>
<keyword evidence="3 6" id="KW-0812">Transmembrane</keyword>
<dbReference type="Pfam" id="PF00990">
    <property type="entry name" value="GGDEF"/>
    <property type="match status" value="1"/>
</dbReference>
<dbReference type="Gene3D" id="3.30.450.20">
    <property type="entry name" value="PAS domain"/>
    <property type="match status" value="1"/>
</dbReference>
<dbReference type="InterPro" id="IPR043128">
    <property type="entry name" value="Rev_trsase/Diguanyl_cyclase"/>
</dbReference>
<keyword evidence="2" id="KW-1003">Cell membrane</keyword>
<proteinExistence type="predicted"/>
<dbReference type="Pfam" id="PF00672">
    <property type="entry name" value="HAMP"/>
    <property type="match status" value="1"/>
</dbReference>
<dbReference type="PANTHER" id="PTHR46663:SF4">
    <property type="entry name" value="DIGUANYLATE CYCLASE DGCT-RELATED"/>
    <property type="match status" value="1"/>
</dbReference>
<dbReference type="CDD" id="cd01949">
    <property type="entry name" value="GGDEF"/>
    <property type="match status" value="1"/>
</dbReference>
<dbReference type="EC" id="2.7.7.65" evidence="9"/>
<evidence type="ECO:0000256" key="3">
    <source>
        <dbReference type="ARBA" id="ARBA00022692"/>
    </source>
</evidence>
<accession>A0ABU9BHZ6</accession>
<comment type="subcellular location">
    <subcellularLocation>
        <location evidence="1">Cell membrane</location>
        <topology evidence="1">Multi-pass membrane protein</topology>
    </subcellularLocation>
</comment>
<evidence type="ECO:0000256" key="4">
    <source>
        <dbReference type="ARBA" id="ARBA00022989"/>
    </source>
</evidence>
<dbReference type="GO" id="GO:0052621">
    <property type="term" value="F:diguanylate cyclase activity"/>
    <property type="evidence" value="ECO:0007669"/>
    <property type="project" value="UniProtKB-EC"/>
</dbReference>
<dbReference type="InterPro" id="IPR029151">
    <property type="entry name" value="Sensor-like_sf"/>
</dbReference>
<dbReference type="Gene3D" id="6.10.340.10">
    <property type="match status" value="1"/>
</dbReference>
<evidence type="ECO:0000259" key="7">
    <source>
        <dbReference type="PROSITE" id="PS50885"/>
    </source>
</evidence>
<evidence type="ECO:0000259" key="8">
    <source>
        <dbReference type="PROSITE" id="PS50887"/>
    </source>
</evidence>
<dbReference type="EMBL" id="JBBUTG010000001">
    <property type="protein sequence ID" value="MEK8029572.1"/>
    <property type="molecule type" value="Genomic_DNA"/>
</dbReference>
<evidence type="ECO:0000256" key="5">
    <source>
        <dbReference type="ARBA" id="ARBA00023136"/>
    </source>
</evidence>
<dbReference type="SMART" id="SM00267">
    <property type="entry name" value="GGDEF"/>
    <property type="match status" value="1"/>
</dbReference>
<dbReference type="SUPFAM" id="SSF103190">
    <property type="entry name" value="Sensory domain-like"/>
    <property type="match status" value="1"/>
</dbReference>
<dbReference type="PANTHER" id="PTHR46663">
    <property type="entry name" value="DIGUANYLATE CYCLASE DGCT-RELATED"/>
    <property type="match status" value="1"/>
</dbReference>
<dbReference type="CDD" id="cd06225">
    <property type="entry name" value="HAMP"/>
    <property type="match status" value="1"/>
</dbReference>
<dbReference type="SUPFAM" id="SSF55073">
    <property type="entry name" value="Nucleotide cyclase"/>
    <property type="match status" value="1"/>
</dbReference>
<keyword evidence="9" id="KW-0548">Nucleotidyltransferase</keyword>
<gene>
    <name evidence="9" type="ORF">AACH06_01960</name>
</gene>
<dbReference type="NCBIfam" id="TIGR00254">
    <property type="entry name" value="GGDEF"/>
    <property type="match status" value="1"/>
</dbReference>
<dbReference type="CDD" id="cd12913">
    <property type="entry name" value="PDC1_MCP_like"/>
    <property type="match status" value="1"/>
</dbReference>
<protein>
    <submittedName>
        <fullName evidence="9">Diguanylate cyclase</fullName>
        <ecNumber evidence="9">2.7.7.65</ecNumber>
    </submittedName>
</protein>
<dbReference type="PROSITE" id="PS50887">
    <property type="entry name" value="GGDEF"/>
    <property type="match status" value="1"/>
</dbReference>
<dbReference type="SMART" id="SM00304">
    <property type="entry name" value="HAMP"/>
    <property type="match status" value="1"/>
</dbReference>
<comment type="caution">
    <text evidence="9">The sequence shown here is derived from an EMBL/GenBank/DDBJ whole genome shotgun (WGS) entry which is preliminary data.</text>
</comment>